<organism evidence="1 2">
    <name type="scientific">Rangifer tarandus platyrhynchus</name>
    <name type="common">Svalbard reindeer</name>
    <dbReference type="NCBI Taxonomy" id="3082113"/>
    <lineage>
        <taxon>Eukaryota</taxon>
        <taxon>Metazoa</taxon>
        <taxon>Chordata</taxon>
        <taxon>Craniata</taxon>
        <taxon>Vertebrata</taxon>
        <taxon>Euteleostomi</taxon>
        <taxon>Mammalia</taxon>
        <taxon>Eutheria</taxon>
        <taxon>Laurasiatheria</taxon>
        <taxon>Artiodactyla</taxon>
        <taxon>Ruminantia</taxon>
        <taxon>Pecora</taxon>
        <taxon>Cervidae</taxon>
        <taxon>Odocoileinae</taxon>
        <taxon>Rangifer</taxon>
    </lineage>
</organism>
<dbReference type="Proteomes" id="UP001162501">
    <property type="component" value="Chromosome 12"/>
</dbReference>
<name>A0AC59YBT6_RANTA</name>
<sequence length="1031" mass="114792">MAVAPSDGFHRSSWRSSCLSPEAQELDVDLSGRVVAEKPLCHSPPWEEAVVSKIRTMTVSERCRMLQSILCCLQQDGQLVQKVKVSDASIQEVLEPLNLDFSSPLEKAWAVSLGGVGGLQGTALGDGLVKGSTGPQGISLAMGITSTSHLEQVWGRLEHLGRTRFLRSAPLSTDSQLESDLHWRWVSSTALLCYGQMAVHAGKQVLPWVDNITSRMVYYFSCSSLDSTLKASFLSASIMLVKALSQESSARSYKFTQTLELIQCLLCILEKEPNFLANLFRQKIILVIMELSHLRPRLKPTVKSRILQTCPQSLYNLPPRGDAEVQSAATGAGPRRCEWGAARPLVAPMARGARFPPGVLQADLTPPEAITGRVGICGGILSVLTPKVPRGSWADQLPSGHQGLYQKSTQVLDLLLQAFVSENESMDEICFLLQHAEPWLKSSKSYKRKRVVQSVFLLLKYVADYGKLTEEAMPLGLGRQVGLLLLLWQDRDQLTQSHSHQCVYLFLQLLIQQKGSMSLEFMHLNKMKNFEAKAHKDSELKFYSLVKTLDEHLTVAQHTQFVLTPLQGLCSHDGLSCHLAPELLLTIMEDRSIKPEQVAEILQELFQELPCIIFTSILQTIMKAVMVLGMQHTQQTVKVIRSLCPPSERQVTPLWKALATNSRLARKVIMKMKLWLPREVIKAPVQAELVSLLALGTLYKRLTIHEYKATVRWAFAGILLGLLTQLHYLLELDMVEGMSDYQEEALEAKALSPCRTCLEVLKGLFWTTNYWEVFAHLKVLRGWELFEHLETYTEGVTLLARNVIYSGGKKFQQALESRAFQALVPLLFHLAHSCPEVVTGFQGGSHRRPHPATGLDQGALPAAAPHRCGEALGDTATPDVPVRMSGRPCRSQHRQWTRPSPGVEEMCVEVDVDRLGGWCTYMDSPNRHLKLTAMKFIGGILQVYFTDLCFYLKKGDVKTLKKSAPRLEDPWVSAADFETLRQDPGSVSRKFYKHFSEDIAELSQLSLAPPRGDHAPVLAARAGSQGPTLSS</sequence>
<proteinExistence type="predicted"/>
<accession>A0AC59YBT6</accession>
<reference evidence="1" key="1">
    <citation type="submission" date="2023-05" db="EMBL/GenBank/DDBJ databases">
        <authorList>
            <consortium name="ELIXIR-Norway"/>
        </authorList>
    </citation>
    <scope>NUCLEOTIDE SEQUENCE</scope>
</reference>
<reference evidence="1" key="2">
    <citation type="submission" date="2025-03" db="EMBL/GenBank/DDBJ databases">
        <authorList>
            <consortium name="ELIXIR-Norway"/>
            <consortium name="Elixir Norway"/>
        </authorList>
    </citation>
    <scope>NUCLEOTIDE SEQUENCE</scope>
</reference>
<evidence type="ECO:0000313" key="1">
    <source>
        <dbReference type="EMBL" id="CAM9540339.1"/>
    </source>
</evidence>
<evidence type="ECO:0000313" key="2">
    <source>
        <dbReference type="Proteomes" id="UP001162501"/>
    </source>
</evidence>
<dbReference type="EMBL" id="OX596096">
    <property type="protein sequence ID" value="CAM9540339.1"/>
    <property type="molecule type" value="Genomic_DNA"/>
</dbReference>
<gene>
    <name evidence="1" type="ORF">MRATA1EN22A_LOCUS3955</name>
</gene>
<protein>
    <submittedName>
        <fullName evidence="1">Uncharacterized protein</fullName>
    </submittedName>
</protein>